<evidence type="ECO:0000313" key="7">
    <source>
        <dbReference type="EMBL" id="RMI36239.1"/>
    </source>
</evidence>
<keyword evidence="2" id="KW-0032">Aminotransferase</keyword>
<dbReference type="EMBL" id="RFFJ01000150">
    <property type="protein sequence ID" value="RMI36239.1"/>
    <property type="molecule type" value="Genomic_DNA"/>
</dbReference>
<dbReference type="AlphaFoldDB" id="A0A3M2LFD1"/>
<dbReference type="Gene3D" id="3.40.640.10">
    <property type="entry name" value="Type I PLP-dependent aspartate aminotransferase-like (Major domain)"/>
    <property type="match status" value="1"/>
</dbReference>
<evidence type="ECO:0008006" key="9">
    <source>
        <dbReference type="Google" id="ProtNLM"/>
    </source>
</evidence>
<proteinExistence type="inferred from homology"/>
<name>A0A3M2LFD1_9ACTN</name>
<dbReference type="InterPro" id="IPR015421">
    <property type="entry name" value="PyrdxlP-dep_Trfase_major"/>
</dbReference>
<evidence type="ECO:0000256" key="3">
    <source>
        <dbReference type="ARBA" id="ARBA00022679"/>
    </source>
</evidence>
<dbReference type="PANTHER" id="PTHR30244">
    <property type="entry name" value="TRANSAMINASE"/>
    <property type="match status" value="1"/>
</dbReference>
<comment type="similarity">
    <text evidence="5">Belongs to the DegT/DnrJ/EryC1 family. L-glutamine:2-deoxy-scyllo-inosose/scyllo-inosose aminotransferase subfamily.</text>
</comment>
<dbReference type="Gene3D" id="3.90.1150.10">
    <property type="entry name" value="Aspartate Aminotransferase, domain 1"/>
    <property type="match status" value="1"/>
</dbReference>
<dbReference type="GO" id="GO:0008483">
    <property type="term" value="F:transaminase activity"/>
    <property type="evidence" value="ECO:0007669"/>
    <property type="project" value="UniProtKB-KW"/>
</dbReference>
<evidence type="ECO:0000256" key="6">
    <source>
        <dbReference type="RuleBase" id="RU004508"/>
    </source>
</evidence>
<dbReference type="GO" id="GO:0000271">
    <property type="term" value="P:polysaccharide biosynthetic process"/>
    <property type="evidence" value="ECO:0007669"/>
    <property type="project" value="TreeGrafter"/>
</dbReference>
<accession>A0A3M2LFD1</accession>
<evidence type="ECO:0000256" key="4">
    <source>
        <dbReference type="ARBA" id="ARBA00022898"/>
    </source>
</evidence>
<keyword evidence="4 6" id="KW-0663">Pyridoxal phosphate</keyword>
<dbReference type="RefSeq" id="WP_122185643.1">
    <property type="nucleotide sequence ID" value="NZ_RFFJ01000150.1"/>
</dbReference>
<dbReference type="PANTHER" id="PTHR30244:SF34">
    <property type="entry name" value="DTDP-4-AMINO-4,6-DIDEOXYGALACTOSE TRANSAMINASE"/>
    <property type="match status" value="1"/>
</dbReference>
<evidence type="ECO:0000313" key="8">
    <source>
        <dbReference type="Proteomes" id="UP000278673"/>
    </source>
</evidence>
<dbReference type="InterPro" id="IPR015422">
    <property type="entry name" value="PyrdxlP-dep_Trfase_small"/>
</dbReference>
<evidence type="ECO:0000256" key="1">
    <source>
        <dbReference type="ARBA" id="ARBA00001933"/>
    </source>
</evidence>
<dbReference type="SUPFAM" id="SSF53383">
    <property type="entry name" value="PLP-dependent transferases"/>
    <property type="match status" value="1"/>
</dbReference>
<protein>
    <recommendedName>
        <fullName evidence="9">Aminotransferase class I/II-fold pyridoxal phosphate-dependent enzyme</fullName>
    </recommendedName>
</protein>
<gene>
    <name evidence="7" type="ORF">EBN88_22020</name>
</gene>
<dbReference type="InterPro" id="IPR000653">
    <property type="entry name" value="DegT/StrS_aminotransferase"/>
</dbReference>
<dbReference type="Proteomes" id="UP000278673">
    <property type="component" value="Unassembled WGS sequence"/>
</dbReference>
<dbReference type="InterPro" id="IPR015424">
    <property type="entry name" value="PyrdxlP-dep_Trfase"/>
</dbReference>
<reference evidence="7 8" key="1">
    <citation type="submission" date="2018-10" db="EMBL/GenBank/DDBJ databases">
        <title>Isolation, diversity and antifungal activity of actinobacteria from wheat.</title>
        <authorList>
            <person name="Han C."/>
        </authorList>
    </citation>
    <scope>NUCLEOTIDE SEQUENCE [LARGE SCALE GENOMIC DNA]</scope>
    <source>
        <strain evidence="7 8">NEAU-YY642</strain>
    </source>
</reference>
<organism evidence="7 8">
    <name type="scientific">Streptomyces triticirhizae</name>
    <dbReference type="NCBI Taxonomy" id="2483353"/>
    <lineage>
        <taxon>Bacteria</taxon>
        <taxon>Bacillati</taxon>
        <taxon>Actinomycetota</taxon>
        <taxon>Actinomycetes</taxon>
        <taxon>Kitasatosporales</taxon>
        <taxon>Streptomycetaceae</taxon>
        <taxon>Streptomyces</taxon>
    </lineage>
</organism>
<dbReference type="GO" id="GO:0030170">
    <property type="term" value="F:pyridoxal phosphate binding"/>
    <property type="evidence" value="ECO:0007669"/>
    <property type="project" value="TreeGrafter"/>
</dbReference>
<comment type="cofactor">
    <cofactor evidence="1">
        <name>pyridoxal 5'-phosphate</name>
        <dbReference type="ChEBI" id="CHEBI:597326"/>
    </cofactor>
</comment>
<evidence type="ECO:0000256" key="5">
    <source>
        <dbReference type="ARBA" id="ARBA00038398"/>
    </source>
</evidence>
<sequence>MSATFAHPLVHPPEWPVYSDQARERVARLVAEGRTFDYGHGPELRRLEESMSRLTGQPHCLAVNSGTSALYAAYFALGIGPGDEVLVPSLTFLSTVTPLLLLGAVPVLCDAGDDRGNVTAETLARHITPRTRAVCVTHLWGHPVDMDPVVALAASHGLSLVEDCSHAHGSTYRGRPVGGFGDVSVFSLGGVKTVSGGMGGVLATRHRRLHELACLLSGFRQRSRASVRSRELRPFVETGLGGNLRMSPVACVLAQSHLDALDRLVAARADNFRRLEAALAARPELAPLPTANGCDPGARYGFHLALTGRLAGRRDALVAELRAVGLAVRAPTTAPLHREPLFTSGPPDGWALHPGVHWPSVLRETAAPRPRAEALWDSWIALPATHLYEEDSPLVDAYAERIVSVVDRLCGGAAVGPVGSAS</sequence>
<keyword evidence="8" id="KW-1185">Reference proteome</keyword>
<comment type="caution">
    <text evidence="7">The sequence shown here is derived from an EMBL/GenBank/DDBJ whole genome shotgun (WGS) entry which is preliminary data.</text>
</comment>
<keyword evidence="3" id="KW-0808">Transferase</keyword>
<dbReference type="Pfam" id="PF01041">
    <property type="entry name" value="DegT_DnrJ_EryC1"/>
    <property type="match status" value="1"/>
</dbReference>
<evidence type="ECO:0000256" key="2">
    <source>
        <dbReference type="ARBA" id="ARBA00022576"/>
    </source>
</evidence>